<dbReference type="eggNOG" id="KOG1933">
    <property type="taxonomic scope" value="Eukaryota"/>
</dbReference>
<dbReference type="GO" id="GO:0032936">
    <property type="term" value="C:SREBP-SCAP complex"/>
    <property type="evidence" value="ECO:0007669"/>
    <property type="project" value="TreeGrafter"/>
</dbReference>
<dbReference type="EMBL" id="DS231615">
    <property type="protein sequence ID" value="EDU40266.1"/>
    <property type="molecule type" value="Genomic_DNA"/>
</dbReference>
<evidence type="ECO:0000313" key="11">
    <source>
        <dbReference type="Proteomes" id="UP000001471"/>
    </source>
</evidence>
<dbReference type="AlphaFoldDB" id="B2VTB3"/>
<feature type="domain" description="SSD" evidence="9">
    <location>
        <begin position="273"/>
        <end position="351"/>
    </location>
</feature>
<evidence type="ECO:0000259" key="9">
    <source>
        <dbReference type="PROSITE" id="PS50156"/>
    </source>
</evidence>
<dbReference type="Proteomes" id="UP000001471">
    <property type="component" value="Unassembled WGS sequence"/>
</dbReference>
<evidence type="ECO:0000256" key="3">
    <source>
        <dbReference type="ARBA" id="ARBA00022574"/>
    </source>
</evidence>
<dbReference type="GO" id="GO:0032933">
    <property type="term" value="P:SREBP signaling pathway"/>
    <property type="evidence" value="ECO:0007669"/>
    <property type="project" value="InterPro"/>
</dbReference>
<dbReference type="PROSITE" id="PS50156">
    <property type="entry name" value="SSD"/>
    <property type="match status" value="1"/>
</dbReference>
<proteinExistence type="predicted"/>
<gene>
    <name evidence="10" type="ORF">PTRG_00828</name>
</gene>
<dbReference type="GO" id="GO:0045540">
    <property type="term" value="P:regulation of cholesterol biosynthetic process"/>
    <property type="evidence" value="ECO:0007669"/>
    <property type="project" value="TreeGrafter"/>
</dbReference>
<dbReference type="OrthoDB" id="1914839at2759"/>
<dbReference type="PANTHER" id="PTHR46378:SF1">
    <property type="entry name" value="STEROL REGULATORY ELEMENT-BINDING PROTEIN CLEAVAGE-ACTIVATING PROTEIN"/>
    <property type="match status" value="1"/>
</dbReference>
<comment type="subcellular location">
    <subcellularLocation>
        <location evidence="1">Endoplasmic reticulum</location>
    </subcellularLocation>
    <subcellularLocation>
        <location evidence="2">Golgi apparatus membrane</location>
    </subcellularLocation>
</comment>
<dbReference type="InterPro" id="IPR030225">
    <property type="entry name" value="SCAP"/>
</dbReference>
<sequence length="812" mass="89367">MPPMLVPANTTEPPRLAASHPIRRAFQAHGTAAARHWLLSIGVTITISVLLCYQAIFQPDSSAAAGLRNLPKHVWTSTTQVDGDRPADVVVRQVWVHGDYMKAIQLPVLHEAMHVQEVLVNGGFDSNQGAPVIRQHILGRDNQGCVVAAPGEKWGWHSPLMYWNCSLTALDQDQDLLGTINAHKQTHSALNLTLRPSTVFAGKSFSNSRLRAADALVITLFDQTNSTVGDTWNSRAHTLAETLSSGWTIFPPDGHVTQSRLYEFRFKPMTLNDDLFLAASYLVTAVYVIWRMMQLRAVKSWFGLLVTVVAKMTICIIASFTLCTYLGIDLARIPRPWFPGVVFCFGLGNILQDHNTARELFSFIKPGAQTFVACIYDPILVVAKGAIGRDRPQPASSFIEKLRRFAQGHAFPAALIVVTLIAGVTLLMNYLLWTGLPKLSEEADDDDETSFSVKTLPTPQTLDVAQLTSCPKGHLVSVSFDRSTAIWLHSRGGYLHTTLQTAAMKPELWPIHVTAMDRGGNILAICAQGGQIGLWDIPASRFLMFPKVEICKAAPVLFAFVTLRTRIDVEKQYLIIVSPDGQLTKLEACTGIHNTRRISASPIICFAKPLDRKKHGCRGLEHASEAVHYVEPVGTWESTDALSVIGIRRCIQSPTPSTIAGMDEGHGSADVEFVASALKQRALKQGNSKIRRPFELAFTRSHRREIPDEDTDTWEAWTLSTTGEFRSRPLAPDDIEDIAEGSYEDELFAAAPGPITRLGKRSVAVGLGNRVKIITLGKECFDGLTNLQSGAMDIGLGPHKWRSRQGDGRKVQ</sequence>
<evidence type="ECO:0000256" key="6">
    <source>
        <dbReference type="ARBA" id="ARBA00023034"/>
    </source>
</evidence>
<evidence type="ECO:0000256" key="4">
    <source>
        <dbReference type="ARBA" id="ARBA00022737"/>
    </source>
</evidence>
<keyword evidence="7 8" id="KW-0472">Membrane</keyword>
<dbReference type="GO" id="GO:0000139">
    <property type="term" value="C:Golgi membrane"/>
    <property type="evidence" value="ECO:0007669"/>
    <property type="project" value="UniProtKB-SubCell"/>
</dbReference>
<evidence type="ECO:0000256" key="1">
    <source>
        <dbReference type="ARBA" id="ARBA00004240"/>
    </source>
</evidence>
<reference evidence="11" key="1">
    <citation type="journal article" date="2013" name="G3 (Bethesda)">
        <title>Comparative genomics of a plant-pathogenic fungus, Pyrenophora tritici-repentis, reveals transduplication and the impact of repeat elements on pathogenicity and population divergence.</title>
        <authorList>
            <person name="Manning V.A."/>
            <person name="Pandelova I."/>
            <person name="Dhillon B."/>
            <person name="Wilhelm L.J."/>
            <person name="Goodwin S.B."/>
            <person name="Berlin A.M."/>
            <person name="Figueroa M."/>
            <person name="Freitag M."/>
            <person name="Hane J.K."/>
            <person name="Henrissat B."/>
            <person name="Holman W.H."/>
            <person name="Kodira C.D."/>
            <person name="Martin J."/>
            <person name="Oliver R.P."/>
            <person name="Robbertse B."/>
            <person name="Schackwitz W."/>
            <person name="Schwartz D.C."/>
            <person name="Spatafora J.W."/>
            <person name="Turgeon B.G."/>
            <person name="Yandava C."/>
            <person name="Young S."/>
            <person name="Zhou S."/>
            <person name="Zeng Q."/>
            <person name="Grigoriev I.V."/>
            <person name="Ma L.-J."/>
            <person name="Ciuffetti L.M."/>
        </authorList>
    </citation>
    <scope>NUCLEOTIDE SEQUENCE [LARGE SCALE GENOMIC DNA]</scope>
    <source>
        <strain evidence="11">Pt-1C-BFP</strain>
    </source>
</reference>
<keyword evidence="8" id="KW-0812">Transmembrane</keyword>
<feature type="transmembrane region" description="Helical" evidence="8">
    <location>
        <begin position="305"/>
        <end position="328"/>
    </location>
</feature>
<evidence type="ECO:0000313" key="10">
    <source>
        <dbReference type="EMBL" id="EDU40266.1"/>
    </source>
</evidence>
<dbReference type="STRING" id="426418.B2VTB3"/>
<dbReference type="GO" id="GO:0032934">
    <property type="term" value="F:sterol binding"/>
    <property type="evidence" value="ECO:0007669"/>
    <property type="project" value="InterPro"/>
</dbReference>
<organism evidence="10 11">
    <name type="scientific">Pyrenophora tritici-repentis (strain Pt-1C-BFP)</name>
    <name type="common">Wheat tan spot fungus</name>
    <name type="synonym">Drechslera tritici-repentis</name>
    <dbReference type="NCBI Taxonomy" id="426418"/>
    <lineage>
        <taxon>Eukaryota</taxon>
        <taxon>Fungi</taxon>
        <taxon>Dikarya</taxon>
        <taxon>Ascomycota</taxon>
        <taxon>Pezizomycotina</taxon>
        <taxon>Dothideomycetes</taxon>
        <taxon>Pleosporomycetidae</taxon>
        <taxon>Pleosporales</taxon>
        <taxon>Pleosporineae</taxon>
        <taxon>Pleosporaceae</taxon>
        <taxon>Pyrenophora</taxon>
    </lineage>
</organism>
<protein>
    <recommendedName>
        <fullName evidence="9">SSD domain-containing protein</fullName>
    </recommendedName>
</protein>
<keyword evidence="3" id="KW-0853">WD repeat</keyword>
<dbReference type="HOGENOM" id="CLU_004183_0_0_1"/>
<keyword evidence="5" id="KW-0256">Endoplasmic reticulum</keyword>
<accession>B2VTB3</accession>
<dbReference type="PANTHER" id="PTHR46378">
    <property type="entry name" value="STEROL REGULATORY ELEMENT-BINDING PROTEIN CLEAVAGE-ACTIVATING PROTEIN"/>
    <property type="match status" value="1"/>
</dbReference>
<evidence type="ECO:0000256" key="5">
    <source>
        <dbReference type="ARBA" id="ARBA00022824"/>
    </source>
</evidence>
<name>B2VTB3_PYRTR</name>
<dbReference type="InterPro" id="IPR000731">
    <property type="entry name" value="SSD"/>
</dbReference>
<dbReference type="GO" id="GO:0005789">
    <property type="term" value="C:endoplasmic reticulum membrane"/>
    <property type="evidence" value="ECO:0007669"/>
    <property type="project" value="InterPro"/>
</dbReference>
<keyword evidence="6" id="KW-0333">Golgi apparatus</keyword>
<feature type="transmembrane region" description="Helical" evidence="8">
    <location>
        <begin position="37"/>
        <end position="57"/>
    </location>
</feature>
<dbReference type="Pfam" id="PF12349">
    <property type="entry name" value="Sterol-sensing"/>
    <property type="match status" value="1"/>
</dbReference>
<dbReference type="InterPro" id="IPR053958">
    <property type="entry name" value="HMGCR/SNAP/NPC1-like_SSD"/>
</dbReference>
<evidence type="ECO:0000256" key="7">
    <source>
        <dbReference type="ARBA" id="ARBA00023136"/>
    </source>
</evidence>
<evidence type="ECO:0000256" key="8">
    <source>
        <dbReference type="SAM" id="Phobius"/>
    </source>
</evidence>
<keyword evidence="8" id="KW-1133">Transmembrane helix</keyword>
<feature type="transmembrane region" description="Helical" evidence="8">
    <location>
        <begin position="410"/>
        <end position="433"/>
    </location>
</feature>
<evidence type="ECO:0000256" key="2">
    <source>
        <dbReference type="ARBA" id="ARBA00004394"/>
    </source>
</evidence>
<dbReference type="InParanoid" id="B2VTB3"/>
<keyword evidence="4" id="KW-0677">Repeat</keyword>
<feature type="transmembrane region" description="Helical" evidence="8">
    <location>
        <begin position="275"/>
        <end position="293"/>
    </location>
</feature>